<evidence type="ECO:0000313" key="15">
    <source>
        <dbReference type="EMBL" id="SPC99410.1"/>
    </source>
</evidence>
<evidence type="ECO:0000256" key="1">
    <source>
        <dbReference type="ARBA" id="ARBA00001971"/>
    </source>
</evidence>
<evidence type="ECO:0000256" key="6">
    <source>
        <dbReference type="ARBA" id="ARBA00022723"/>
    </source>
</evidence>
<dbReference type="GO" id="GO:0004497">
    <property type="term" value="F:monooxygenase activity"/>
    <property type="evidence" value="ECO:0007669"/>
    <property type="project" value="UniProtKB-KW"/>
</dbReference>
<feature type="region of interest" description="Disordered" evidence="14">
    <location>
        <begin position="535"/>
        <end position="587"/>
    </location>
</feature>
<dbReference type="PRINTS" id="PR00385">
    <property type="entry name" value="P450"/>
</dbReference>
<dbReference type="AlphaFoldDB" id="A0A2N9GJ08"/>
<dbReference type="GO" id="GO:0005506">
    <property type="term" value="F:iron ion binding"/>
    <property type="evidence" value="ECO:0007669"/>
    <property type="project" value="InterPro"/>
</dbReference>
<evidence type="ECO:0000256" key="10">
    <source>
        <dbReference type="ARBA" id="ARBA00023033"/>
    </source>
</evidence>
<feature type="region of interest" description="Disordered" evidence="14">
    <location>
        <begin position="1"/>
        <end position="23"/>
    </location>
</feature>
<dbReference type="InterPro" id="IPR002401">
    <property type="entry name" value="Cyt_P450_E_grp-I"/>
</dbReference>
<comment type="cofactor">
    <cofactor evidence="1 12">
        <name>heme</name>
        <dbReference type="ChEBI" id="CHEBI:30413"/>
    </cofactor>
</comment>
<dbReference type="Gene3D" id="1.10.630.10">
    <property type="entry name" value="Cytochrome P450"/>
    <property type="match status" value="1"/>
</dbReference>
<evidence type="ECO:0000256" key="11">
    <source>
        <dbReference type="ARBA" id="ARBA00023136"/>
    </source>
</evidence>
<dbReference type="InterPro" id="IPR036396">
    <property type="entry name" value="Cyt_P450_sf"/>
</dbReference>
<dbReference type="PRINTS" id="PR00463">
    <property type="entry name" value="EP450I"/>
</dbReference>
<dbReference type="GO" id="GO:0016705">
    <property type="term" value="F:oxidoreductase activity, acting on paired donors, with incorporation or reduction of molecular oxygen"/>
    <property type="evidence" value="ECO:0007669"/>
    <property type="project" value="InterPro"/>
</dbReference>
<evidence type="ECO:0000256" key="3">
    <source>
        <dbReference type="ARBA" id="ARBA00010617"/>
    </source>
</evidence>
<dbReference type="InterPro" id="IPR001128">
    <property type="entry name" value="Cyt_P450"/>
</dbReference>
<evidence type="ECO:0000256" key="13">
    <source>
        <dbReference type="RuleBase" id="RU000461"/>
    </source>
</evidence>
<dbReference type="PANTHER" id="PTHR47947">
    <property type="entry name" value="CYTOCHROME P450 82C3-RELATED"/>
    <property type="match status" value="1"/>
</dbReference>
<evidence type="ECO:0000256" key="4">
    <source>
        <dbReference type="ARBA" id="ARBA00022617"/>
    </source>
</evidence>
<keyword evidence="9 12" id="KW-0408">Iron</keyword>
<comment type="similarity">
    <text evidence="3 13">Belongs to the cytochrome P450 family.</text>
</comment>
<dbReference type="FunFam" id="1.10.630.10:FF:000026">
    <property type="entry name" value="Cytochrome P450 82C4"/>
    <property type="match status" value="1"/>
</dbReference>
<protein>
    <recommendedName>
        <fullName evidence="16">Cytochrome P450</fullName>
    </recommendedName>
</protein>
<keyword evidence="11" id="KW-0472">Membrane</keyword>
<dbReference type="GO" id="GO:0020037">
    <property type="term" value="F:heme binding"/>
    <property type="evidence" value="ECO:0007669"/>
    <property type="project" value="InterPro"/>
</dbReference>
<dbReference type="GO" id="GO:0016020">
    <property type="term" value="C:membrane"/>
    <property type="evidence" value="ECO:0007669"/>
    <property type="project" value="UniProtKB-SubCell"/>
</dbReference>
<evidence type="ECO:0000256" key="14">
    <source>
        <dbReference type="SAM" id="MobiDB-lite"/>
    </source>
</evidence>
<keyword evidence="4 12" id="KW-0349">Heme</keyword>
<dbReference type="EMBL" id="OIVN01001971">
    <property type="protein sequence ID" value="SPC99410.1"/>
    <property type="molecule type" value="Genomic_DNA"/>
</dbReference>
<dbReference type="InterPro" id="IPR017972">
    <property type="entry name" value="Cyt_P450_CS"/>
</dbReference>
<feature type="compositionally biased region" description="Polar residues" evidence="14">
    <location>
        <begin position="553"/>
        <end position="564"/>
    </location>
</feature>
<reference evidence="15" key="1">
    <citation type="submission" date="2018-02" db="EMBL/GenBank/DDBJ databases">
        <authorList>
            <person name="Cohen D.B."/>
            <person name="Kent A.D."/>
        </authorList>
    </citation>
    <scope>NUCLEOTIDE SEQUENCE</scope>
</reference>
<organism evidence="15">
    <name type="scientific">Fagus sylvatica</name>
    <name type="common">Beechnut</name>
    <dbReference type="NCBI Taxonomy" id="28930"/>
    <lineage>
        <taxon>Eukaryota</taxon>
        <taxon>Viridiplantae</taxon>
        <taxon>Streptophyta</taxon>
        <taxon>Embryophyta</taxon>
        <taxon>Tracheophyta</taxon>
        <taxon>Spermatophyta</taxon>
        <taxon>Magnoliopsida</taxon>
        <taxon>eudicotyledons</taxon>
        <taxon>Gunneridae</taxon>
        <taxon>Pentapetalae</taxon>
        <taxon>rosids</taxon>
        <taxon>fabids</taxon>
        <taxon>Fagales</taxon>
        <taxon>Fagaceae</taxon>
        <taxon>Fagus</taxon>
    </lineage>
</organism>
<evidence type="ECO:0000256" key="12">
    <source>
        <dbReference type="PIRSR" id="PIRSR602401-1"/>
    </source>
</evidence>
<feature type="binding site" description="axial binding residue" evidence="12">
    <location>
        <position position="387"/>
    </location>
    <ligand>
        <name>heme</name>
        <dbReference type="ChEBI" id="CHEBI:30413"/>
    </ligand>
    <ligandPart>
        <name>Fe</name>
        <dbReference type="ChEBI" id="CHEBI:18248"/>
    </ligandPart>
</feature>
<evidence type="ECO:0008006" key="16">
    <source>
        <dbReference type="Google" id="ProtNLM"/>
    </source>
</evidence>
<proteinExistence type="inferred from homology"/>
<evidence type="ECO:0000256" key="2">
    <source>
        <dbReference type="ARBA" id="ARBA00004370"/>
    </source>
</evidence>
<dbReference type="PANTHER" id="PTHR47947:SF26">
    <property type="entry name" value="CYTOCHROME P450"/>
    <property type="match status" value="1"/>
</dbReference>
<feature type="compositionally biased region" description="Basic and acidic residues" evidence="14">
    <location>
        <begin position="1"/>
        <end position="18"/>
    </location>
</feature>
<dbReference type="SUPFAM" id="SSF48264">
    <property type="entry name" value="Cytochrome P450"/>
    <property type="match status" value="1"/>
</dbReference>
<keyword evidence="8 13" id="KW-0560">Oxidoreductase</keyword>
<keyword evidence="7" id="KW-1133">Transmembrane helix</keyword>
<sequence>MYQGRRREGVRPRDEAVSRRGGGVTERLCKPSKALSAELMGYNHAMFGFSPYSPYWRHMRKIAMLEVLSNHRLDMLKHIRQAEVSESIKEIYEQLCVKNKKLLVVEMKKWLGYTTLNVVLRMVVGERFSGAASSIENKGNDQRRKALRRFFDLSGTFVLSDAIPYLRWLDLGGYQKAMKKTAKELDHMVGEWLEEHKQRKISGHEVKGQQDFMDVMLSNVTVDDDETSSYDADTITKSTCLALILGGNDTTTVTLTWALSLLLNNHEILRKAQQELDLQVGRERQVKESDMKNLVYLQAILKEIMRLYPAAPLSVPHESIENCTLASYHVPVGTRLVVNLPKLHRDPHVWSNPIKFKSERFLTSHKDVDVRGQQFEFIPFGSGRRVCPGISFAVQVMQLTLATLLHAFEISTPSDEPVDMTEKGGQTNLKATPLEVHLTPRLPLHSQPRTEVAGKSVDGLPWSRGVEDLQKNNSWSELAPPLAQKTMEDFHAERDFEETGEGFGSRSSKERRPSFLSRRHSSLLCWGFRTYQDSENEDEEDDIQSKEHAVTPSEVQSTSPSGDQSGDPAVSLMDGQVILPPIDKEAP</sequence>
<comment type="subcellular location">
    <subcellularLocation>
        <location evidence="2">Membrane</location>
    </subcellularLocation>
</comment>
<keyword evidence="5" id="KW-0812">Transmembrane</keyword>
<evidence type="ECO:0000256" key="8">
    <source>
        <dbReference type="ARBA" id="ARBA00023002"/>
    </source>
</evidence>
<evidence type="ECO:0000256" key="9">
    <source>
        <dbReference type="ARBA" id="ARBA00023004"/>
    </source>
</evidence>
<accession>A0A2N9GJ08</accession>
<dbReference type="PROSITE" id="PS00086">
    <property type="entry name" value="CYTOCHROME_P450"/>
    <property type="match status" value="1"/>
</dbReference>
<dbReference type="InterPro" id="IPR050651">
    <property type="entry name" value="Plant_Cytochrome_P450_Monoox"/>
</dbReference>
<dbReference type="Pfam" id="PF00067">
    <property type="entry name" value="p450"/>
    <property type="match status" value="1"/>
</dbReference>
<evidence type="ECO:0000256" key="5">
    <source>
        <dbReference type="ARBA" id="ARBA00022692"/>
    </source>
</evidence>
<dbReference type="CDD" id="cd20654">
    <property type="entry name" value="CYP82"/>
    <property type="match status" value="1"/>
</dbReference>
<keyword evidence="6 12" id="KW-0479">Metal-binding</keyword>
<gene>
    <name evidence="15" type="ORF">FSB_LOCUS27292</name>
</gene>
<evidence type="ECO:0000256" key="7">
    <source>
        <dbReference type="ARBA" id="ARBA00022989"/>
    </source>
</evidence>
<name>A0A2N9GJ08_FAGSY</name>
<keyword evidence="10 13" id="KW-0503">Monooxygenase</keyword>